<feature type="transmembrane region" description="Helical" evidence="2">
    <location>
        <begin position="185"/>
        <end position="202"/>
    </location>
</feature>
<reference evidence="3" key="2">
    <citation type="submission" date="2018-11" db="EMBL/GenBank/DDBJ databases">
        <title>Trombidioid mite genomics.</title>
        <authorList>
            <person name="Dong X."/>
        </authorList>
    </citation>
    <scope>NUCLEOTIDE SEQUENCE</scope>
    <source>
        <strain evidence="3">UoL-WK</strain>
    </source>
</reference>
<keyword evidence="2" id="KW-1133">Transmembrane helix</keyword>
<evidence type="ECO:0000256" key="2">
    <source>
        <dbReference type="SAM" id="Phobius"/>
    </source>
</evidence>
<feature type="transmembrane region" description="Helical" evidence="2">
    <location>
        <begin position="316"/>
        <end position="338"/>
    </location>
</feature>
<evidence type="ECO:0000313" key="4">
    <source>
        <dbReference type="EMBL" id="RWS05675.1"/>
    </source>
</evidence>
<dbReference type="AlphaFoldDB" id="A0A3S3NZX8"/>
<feature type="transmembrane region" description="Helical" evidence="2">
    <location>
        <begin position="386"/>
        <end position="411"/>
    </location>
</feature>
<feature type="region of interest" description="Disordered" evidence="1">
    <location>
        <begin position="617"/>
        <end position="665"/>
    </location>
</feature>
<feature type="transmembrane region" description="Helical" evidence="2">
    <location>
        <begin position="243"/>
        <end position="266"/>
    </location>
</feature>
<dbReference type="EMBL" id="NCKU01005044">
    <property type="protein sequence ID" value="RWS05082.1"/>
    <property type="molecule type" value="Genomic_DNA"/>
</dbReference>
<dbReference type="PANTHER" id="PTHR20992:SF9">
    <property type="entry name" value="AT15442P-RELATED"/>
    <property type="match status" value="1"/>
</dbReference>
<keyword evidence="2" id="KW-0472">Membrane</keyword>
<evidence type="ECO:0000256" key="1">
    <source>
        <dbReference type="SAM" id="MobiDB-lite"/>
    </source>
</evidence>
<evidence type="ECO:0000313" key="5">
    <source>
        <dbReference type="Proteomes" id="UP000285301"/>
    </source>
</evidence>
<dbReference type="OrthoDB" id="543859at2759"/>
<dbReference type="Pfam" id="PF04087">
    <property type="entry name" value="DUF389"/>
    <property type="match status" value="1"/>
</dbReference>
<keyword evidence="2" id="KW-0812">Transmembrane</keyword>
<protein>
    <submittedName>
        <fullName evidence="3">Uncharacterized protein</fullName>
    </submittedName>
</protein>
<sequence>MPVDAVWIVITIPRKEYEKELNERKKKNLISNDPNYFQIDSNKNDSQIQNNLEKTVDDCLRELQVAEVVWVPSKNGKFYQIYFTVDLYDNDATLRYLQERGIGVRKETSVGYIPFGLFYCNEDEEELEEEYNEKGDENGKSFNLTKNISSFKKMQQDFLKSVTSRLTVIQVVEGVRSSAMLTFDFVMYTIFAGFIAAAGLLNNSPVDIAAAMMIEPVMATVMAMTFGLVIHDKSLFLLGAKNCFISLVICFLTGFIYGLIFLIWSVEWNPPPNGIWPTGEMQVRGLWRTLIYGALQAMAAGGAVAVSLLNNNQAALVGVAVASTFLPPFINTGLLWAYSAHLQMRGLKENFEIVNISGTVVKMKPSWIPQEGYQFVFHFDMRDECLALGGVSLIYTMVNVVCMLVIAYIILRFKEVLPLGKMEANRRFFKEDIKIARDYNRRSKTLINQEQLGEQILNEWAEIAGLDPKEFLSEKPEAEVTRLQTLKDIIEDVEDDEVYRSVTRSAVGRPYQANMIRRLTQANIRKSGRANSNVSREDINEIWDVEKSVTKKGRSFSVYPPSRRKDSKWNIDQISTQDSTIGSNQRNSLAELSVRGLKPSEIEARDRRRSSVAFRRTLQDSEHSPFSMWPNSRSRSPTQRFQVNEVRRRLSQVGKLPPQPENTRF</sequence>
<feature type="compositionally biased region" description="Polar residues" evidence="1">
    <location>
        <begin position="629"/>
        <end position="642"/>
    </location>
</feature>
<organism evidence="3 5">
    <name type="scientific">Dinothrombium tinctorium</name>
    <dbReference type="NCBI Taxonomy" id="1965070"/>
    <lineage>
        <taxon>Eukaryota</taxon>
        <taxon>Metazoa</taxon>
        <taxon>Ecdysozoa</taxon>
        <taxon>Arthropoda</taxon>
        <taxon>Chelicerata</taxon>
        <taxon>Arachnida</taxon>
        <taxon>Acari</taxon>
        <taxon>Acariformes</taxon>
        <taxon>Trombidiformes</taxon>
        <taxon>Prostigmata</taxon>
        <taxon>Anystina</taxon>
        <taxon>Parasitengona</taxon>
        <taxon>Trombidioidea</taxon>
        <taxon>Trombidiidae</taxon>
        <taxon>Dinothrombium</taxon>
    </lineage>
</organism>
<gene>
    <name evidence="4" type="ORF">B4U79_08841</name>
    <name evidence="3" type="ORF">B4U79_11325</name>
</gene>
<dbReference type="Proteomes" id="UP000285301">
    <property type="component" value="Unassembled WGS sequence"/>
</dbReference>
<dbReference type="EMBL" id="NCKU01004637">
    <property type="protein sequence ID" value="RWS05675.1"/>
    <property type="molecule type" value="Genomic_DNA"/>
</dbReference>
<dbReference type="InterPro" id="IPR005240">
    <property type="entry name" value="DUF389"/>
</dbReference>
<reference evidence="3 5" key="1">
    <citation type="journal article" date="2018" name="Gigascience">
        <title>Genomes of trombidid mites reveal novel predicted allergens and laterally-transferred genes associated with secondary metabolism.</title>
        <authorList>
            <person name="Dong X."/>
            <person name="Chaisiri K."/>
            <person name="Xia D."/>
            <person name="Armstrong S.D."/>
            <person name="Fang Y."/>
            <person name="Donnelly M.J."/>
            <person name="Kadowaki T."/>
            <person name="McGarry J.W."/>
            <person name="Darby A.C."/>
            <person name="Makepeace B.L."/>
        </authorList>
    </citation>
    <scope>NUCLEOTIDE SEQUENCE [LARGE SCALE GENOMIC DNA]</scope>
    <source>
        <strain evidence="3">UoL-WK</strain>
    </source>
</reference>
<comment type="caution">
    <text evidence="3">The sequence shown here is derived from an EMBL/GenBank/DDBJ whole genome shotgun (WGS) entry which is preliminary data.</text>
</comment>
<keyword evidence="5" id="KW-1185">Reference proteome</keyword>
<feature type="transmembrane region" description="Helical" evidence="2">
    <location>
        <begin position="208"/>
        <end position="231"/>
    </location>
</feature>
<evidence type="ECO:0000313" key="3">
    <source>
        <dbReference type="EMBL" id="RWS05082.1"/>
    </source>
</evidence>
<feature type="transmembrane region" description="Helical" evidence="2">
    <location>
        <begin position="286"/>
        <end position="309"/>
    </location>
</feature>
<proteinExistence type="predicted"/>
<name>A0A3S3NZX8_9ACAR</name>
<dbReference type="PANTHER" id="PTHR20992">
    <property type="entry name" value="AT15442P-RELATED"/>
    <property type="match status" value="1"/>
</dbReference>
<accession>A0A3S3NZX8</accession>